<feature type="region of interest" description="Disordered" evidence="1">
    <location>
        <begin position="372"/>
        <end position="411"/>
    </location>
</feature>
<dbReference type="PANTHER" id="PTHR18640:SF5">
    <property type="entry name" value="SODIUM_BILE ACID COTRANSPORTER 7"/>
    <property type="match status" value="1"/>
</dbReference>
<name>A0A0N1H2Z0_9EURO</name>
<dbReference type="AlphaFoldDB" id="A0A0N1H2Z0"/>
<dbReference type="InterPro" id="IPR016833">
    <property type="entry name" value="Put_Na-Bile_cotransptr"/>
</dbReference>
<evidence type="ECO:0000313" key="2">
    <source>
        <dbReference type="EMBL" id="KPI35766.1"/>
    </source>
</evidence>
<protein>
    <submittedName>
        <fullName evidence="2">Putative membrane protein</fullName>
    </submittedName>
</protein>
<reference evidence="2 3" key="1">
    <citation type="submission" date="2015-06" db="EMBL/GenBank/DDBJ databases">
        <title>Draft genome of the ant-associated black yeast Phialophora attae CBS 131958.</title>
        <authorList>
            <person name="Moreno L.F."/>
            <person name="Stielow B.J."/>
            <person name="de Hoog S."/>
            <person name="Vicente V.A."/>
            <person name="Weiss V.A."/>
            <person name="de Vries M."/>
            <person name="Cruz L.M."/>
            <person name="Souza E.M."/>
        </authorList>
    </citation>
    <scope>NUCLEOTIDE SEQUENCE [LARGE SCALE GENOMIC DNA]</scope>
    <source>
        <strain evidence="2 3">CBS 131958</strain>
    </source>
</reference>
<dbReference type="STRING" id="1664694.A0A0N1H2Z0"/>
<gene>
    <name evidence="2" type="ORF">AB675_1262</name>
</gene>
<dbReference type="Gene3D" id="1.20.1530.20">
    <property type="match status" value="1"/>
</dbReference>
<dbReference type="InterPro" id="IPR038770">
    <property type="entry name" value="Na+/solute_symporter_sf"/>
</dbReference>
<keyword evidence="3" id="KW-1185">Reference proteome</keyword>
<dbReference type="Proteomes" id="UP000038010">
    <property type="component" value="Unassembled WGS sequence"/>
</dbReference>
<dbReference type="PANTHER" id="PTHR18640">
    <property type="entry name" value="SOLUTE CARRIER FAMILY 10 MEMBER 7"/>
    <property type="match status" value="1"/>
</dbReference>
<organism evidence="2 3">
    <name type="scientific">Cyphellophora attinorum</name>
    <dbReference type="NCBI Taxonomy" id="1664694"/>
    <lineage>
        <taxon>Eukaryota</taxon>
        <taxon>Fungi</taxon>
        <taxon>Dikarya</taxon>
        <taxon>Ascomycota</taxon>
        <taxon>Pezizomycotina</taxon>
        <taxon>Eurotiomycetes</taxon>
        <taxon>Chaetothyriomycetidae</taxon>
        <taxon>Chaetothyriales</taxon>
        <taxon>Cyphellophoraceae</taxon>
        <taxon>Cyphellophora</taxon>
    </lineage>
</organism>
<dbReference type="GeneID" id="28733019"/>
<proteinExistence type="predicted"/>
<dbReference type="Pfam" id="PF13593">
    <property type="entry name" value="SBF_like"/>
    <property type="match status" value="1"/>
</dbReference>
<evidence type="ECO:0000313" key="3">
    <source>
        <dbReference type="Proteomes" id="UP000038010"/>
    </source>
</evidence>
<dbReference type="OrthoDB" id="188035at2759"/>
<accession>A0A0N1H2Z0</accession>
<dbReference type="VEuPathDB" id="FungiDB:AB675_1262"/>
<dbReference type="RefSeq" id="XP_017995729.1">
    <property type="nucleotide sequence ID" value="XM_018141139.1"/>
</dbReference>
<sequence>MPDDDQRDSEKAPAPPRSGIRRALDFAWFLLKDQWFLVGIGVVTLIASQVQVPLAQQNVKQLVVSYLSVSLVFFVAGCTIDTSILLANYAKWKHHLFIQLQCFLMVSALAYAVVRLAAISPSFMDPWLLIGMIFNGCQPTAMASNVQFTRQSHGETALTVVETTIGNLIGPFVTPVLIRMYLLPNTWFSAVIPSDQSNSYQALYSRVFMQFGLSIYLPMLLGQLFRHFFPKLTKTLFVDYKLSKIGSLCMLTLLWQTFDRAFATNAFNDVKSSNLVFIVFVTICNWSVWLLIAFGLSVLWLGRKETVAVVMCVPAKTLALGMPLSFLMFEGISELEEAKIQVPMLIFQVEMLGLASISTLFFRRWVAKGERKERARADEEGAVGGGGDGGRQEGGEKVVGVRASEKDDIPC</sequence>
<comment type="caution">
    <text evidence="2">The sequence shown here is derived from an EMBL/GenBank/DDBJ whole genome shotgun (WGS) entry which is preliminary data.</text>
</comment>
<evidence type="ECO:0000256" key="1">
    <source>
        <dbReference type="SAM" id="MobiDB-lite"/>
    </source>
</evidence>
<dbReference type="GO" id="GO:0005886">
    <property type="term" value="C:plasma membrane"/>
    <property type="evidence" value="ECO:0007669"/>
    <property type="project" value="TreeGrafter"/>
</dbReference>
<dbReference type="EMBL" id="LFJN01000037">
    <property type="protein sequence ID" value="KPI35766.1"/>
    <property type="molecule type" value="Genomic_DNA"/>
</dbReference>